<dbReference type="AlphaFoldDB" id="A0A9P7Z9L2"/>
<name>A0A9P7Z9L2_9HELO</name>
<gene>
    <name evidence="2" type="ORF">BJ878DRAFT_476990</name>
</gene>
<keyword evidence="3" id="KW-1185">Reference proteome</keyword>
<evidence type="ECO:0000313" key="2">
    <source>
        <dbReference type="EMBL" id="KAG9247885.1"/>
    </source>
</evidence>
<evidence type="ECO:0000256" key="1">
    <source>
        <dbReference type="SAM" id="MobiDB-lite"/>
    </source>
</evidence>
<dbReference type="Proteomes" id="UP000887226">
    <property type="component" value="Unassembled WGS sequence"/>
</dbReference>
<comment type="caution">
    <text evidence="2">The sequence shown here is derived from an EMBL/GenBank/DDBJ whole genome shotgun (WGS) entry which is preliminary data.</text>
</comment>
<feature type="compositionally biased region" description="Basic and acidic residues" evidence="1">
    <location>
        <begin position="173"/>
        <end position="185"/>
    </location>
</feature>
<feature type="region of interest" description="Disordered" evidence="1">
    <location>
        <begin position="139"/>
        <end position="185"/>
    </location>
</feature>
<evidence type="ECO:0000313" key="3">
    <source>
        <dbReference type="Proteomes" id="UP000887226"/>
    </source>
</evidence>
<accession>A0A9P7Z9L2</accession>
<proteinExistence type="predicted"/>
<feature type="compositionally biased region" description="Basic residues" evidence="1">
    <location>
        <begin position="156"/>
        <end position="166"/>
    </location>
</feature>
<organism evidence="2 3">
    <name type="scientific">Calycina marina</name>
    <dbReference type="NCBI Taxonomy" id="1763456"/>
    <lineage>
        <taxon>Eukaryota</taxon>
        <taxon>Fungi</taxon>
        <taxon>Dikarya</taxon>
        <taxon>Ascomycota</taxon>
        <taxon>Pezizomycotina</taxon>
        <taxon>Leotiomycetes</taxon>
        <taxon>Helotiales</taxon>
        <taxon>Pezizellaceae</taxon>
        <taxon>Calycina</taxon>
    </lineage>
</organism>
<protein>
    <submittedName>
        <fullName evidence="2">Uncharacterized protein</fullName>
    </submittedName>
</protein>
<reference evidence="2" key="1">
    <citation type="journal article" date="2021" name="IMA Fungus">
        <title>Genomic characterization of three marine fungi, including Emericellopsis atlantica sp. nov. with signatures of a generalist lifestyle and marine biomass degradation.</title>
        <authorList>
            <person name="Hagestad O.C."/>
            <person name="Hou L."/>
            <person name="Andersen J.H."/>
            <person name="Hansen E.H."/>
            <person name="Altermark B."/>
            <person name="Li C."/>
            <person name="Kuhnert E."/>
            <person name="Cox R.J."/>
            <person name="Crous P.W."/>
            <person name="Spatafora J.W."/>
            <person name="Lail K."/>
            <person name="Amirebrahimi M."/>
            <person name="Lipzen A."/>
            <person name="Pangilinan J."/>
            <person name="Andreopoulos W."/>
            <person name="Hayes R.D."/>
            <person name="Ng V."/>
            <person name="Grigoriev I.V."/>
            <person name="Jackson S.A."/>
            <person name="Sutton T.D.S."/>
            <person name="Dobson A.D.W."/>
            <person name="Rama T."/>
        </authorList>
    </citation>
    <scope>NUCLEOTIDE SEQUENCE</scope>
    <source>
        <strain evidence="2">TRa3180A</strain>
    </source>
</reference>
<sequence length="239" mass="27568">MQRGGSHKLNMFGRKLIGHQEARIPTQCLGLALLHKASINNTRPTSRYSSTGYRAGLFLEDTAWREKQMEKTREFLGAGRREQDVLYENWTALNSPEQLAVYPENMAGFQQSIANASKTVKKKWDSMSPEKQEMREKAQTQRFTKAMSPEEPATYRKNKSKVKKKQWGIMSPRKREDEGDEARREMVAADTDNKWEENRKCILHQAKKNRQILDSQYEDTIEQGLAEKIYGRGPIGANN</sequence>
<dbReference type="EMBL" id="MU253761">
    <property type="protein sequence ID" value="KAG9247885.1"/>
    <property type="molecule type" value="Genomic_DNA"/>
</dbReference>